<sequence>MPNWHRRPWQRAAPIVARSCIGRTIPESPGGSRMIFGKRFHSASVSVVPGADAEVPVSPCGFLDARCMLAWWWFLLPAAGGASMPGSPGYRPAQECLCVPCIAGVHSGARHSLPPRSGGRPVGVSCRSLIRQHSRCHFASLLADRIRNKQWPVCAF</sequence>
<dbReference type="STRING" id="1789004.FEMY_03740"/>
<comment type="caution">
    <text evidence="1">The sequence shown here is derived from an EMBL/GenBank/DDBJ whole genome shotgun (WGS) entry which is preliminary data.</text>
</comment>
<dbReference type="AlphaFoldDB" id="A0A149W118"/>
<gene>
    <name evidence="1" type="ORF">FEMY_03740</name>
</gene>
<dbReference type="EMBL" id="LRRD01000005">
    <property type="protein sequence ID" value="KXW59148.1"/>
    <property type="molecule type" value="Genomic_DNA"/>
</dbReference>
<dbReference type="Proteomes" id="UP000075653">
    <property type="component" value="Unassembled WGS sequence"/>
</dbReference>
<evidence type="ECO:0000313" key="1">
    <source>
        <dbReference type="EMBL" id="KXW59148.1"/>
    </source>
</evidence>
<name>A0A149W118_9PROT</name>
<accession>A0A149W118</accession>
<evidence type="ECO:0000313" key="2">
    <source>
        <dbReference type="Proteomes" id="UP000075653"/>
    </source>
</evidence>
<organism evidence="1 2">
    <name type="scientific">Ferrovum myxofaciens</name>
    <dbReference type="NCBI Taxonomy" id="416213"/>
    <lineage>
        <taxon>Bacteria</taxon>
        <taxon>Pseudomonadati</taxon>
        <taxon>Pseudomonadota</taxon>
        <taxon>Betaproteobacteria</taxon>
        <taxon>Ferrovales</taxon>
        <taxon>Ferrovaceae</taxon>
        <taxon>Ferrovum</taxon>
    </lineage>
</organism>
<protein>
    <submittedName>
        <fullName evidence="1">Uncharacterized protein</fullName>
    </submittedName>
</protein>
<reference evidence="1 2" key="1">
    <citation type="submission" date="2016-01" db="EMBL/GenBank/DDBJ databases">
        <title>Genome sequence of the acidophilic iron oxidising Ferrovum strain Z-31.</title>
        <authorList>
            <person name="Poehlein A."/>
            <person name="Ullrich S.R."/>
            <person name="Schloemann M."/>
            <person name="Muehling M."/>
            <person name="Daniel R."/>
        </authorList>
    </citation>
    <scope>NUCLEOTIDE SEQUENCE [LARGE SCALE GENOMIC DNA]</scope>
    <source>
        <strain evidence="1 2">Z-31</strain>
    </source>
</reference>
<proteinExistence type="predicted"/>
<keyword evidence="2" id="KW-1185">Reference proteome</keyword>